<feature type="compositionally biased region" description="Polar residues" evidence="1">
    <location>
        <begin position="51"/>
        <end position="72"/>
    </location>
</feature>
<dbReference type="Proteomes" id="UP000053766">
    <property type="component" value="Unassembled WGS sequence"/>
</dbReference>
<keyword evidence="3" id="KW-1185">Reference proteome</keyword>
<dbReference type="EMBL" id="KN716194">
    <property type="protein sequence ID" value="KJH50938.1"/>
    <property type="molecule type" value="Genomic_DNA"/>
</dbReference>
<evidence type="ECO:0000313" key="2">
    <source>
        <dbReference type="EMBL" id="KJH50938.1"/>
    </source>
</evidence>
<proteinExistence type="predicted"/>
<evidence type="ECO:0000256" key="1">
    <source>
        <dbReference type="SAM" id="MobiDB-lite"/>
    </source>
</evidence>
<protein>
    <submittedName>
        <fullName evidence="2">Uncharacterized protein</fullName>
    </submittedName>
</protein>
<name>A0A0D8Y251_DICVI</name>
<accession>A0A0D8Y251</accession>
<dbReference type="AlphaFoldDB" id="A0A0D8Y251"/>
<reference evidence="2 3" key="1">
    <citation type="submission" date="2013-11" db="EMBL/GenBank/DDBJ databases">
        <title>Draft genome of the bovine lungworm Dictyocaulus viviparus.</title>
        <authorList>
            <person name="Mitreva M."/>
        </authorList>
    </citation>
    <scope>NUCLEOTIDE SEQUENCE [LARGE SCALE GENOMIC DNA]</scope>
    <source>
        <strain evidence="2 3">HannoverDv2000</strain>
    </source>
</reference>
<reference evidence="3" key="2">
    <citation type="journal article" date="2016" name="Sci. Rep.">
        <title>Dictyocaulus viviparus genome, variome and transcriptome elucidate lungworm biology and support future intervention.</title>
        <authorList>
            <person name="McNulty S.N."/>
            <person name="Strube C."/>
            <person name="Rosa B.A."/>
            <person name="Martin J.C."/>
            <person name="Tyagi R."/>
            <person name="Choi Y.J."/>
            <person name="Wang Q."/>
            <person name="Hallsworth Pepin K."/>
            <person name="Zhang X."/>
            <person name="Ozersky P."/>
            <person name="Wilson R.K."/>
            <person name="Sternberg P.W."/>
            <person name="Gasser R.B."/>
            <person name="Mitreva M."/>
        </authorList>
    </citation>
    <scope>NUCLEOTIDE SEQUENCE [LARGE SCALE GENOMIC DNA]</scope>
    <source>
        <strain evidence="3">HannoverDv2000</strain>
    </source>
</reference>
<feature type="region of interest" description="Disordered" evidence="1">
    <location>
        <begin position="51"/>
        <end position="99"/>
    </location>
</feature>
<sequence>MISKRYGFSCLTTATSYSTTFTTKRISSNTSTDAIHALHYSTPSSIYNAAASQPPFTSKPLTSSYNNPQYRPSRNRRPKISSSSDVQEDEDALEWRPPSTVRQESWRSPVIRTFYRIRFEKFVLE</sequence>
<organism evidence="2 3">
    <name type="scientific">Dictyocaulus viviparus</name>
    <name type="common">Bovine lungworm</name>
    <dbReference type="NCBI Taxonomy" id="29172"/>
    <lineage>
        <taxon>Eukaryota</taxon>
        <taxon>Metazoa</taxon>
        <taxon>Ecdysozoa</taxon>
        <taxon>Nematoda</taxon>
        <taxon>Chromadorea</taxon>
        <taxon>Rhabditida</taxon>
        <taxon>Rhabditina</taxon>
        <taxon>Rhabditomorpha</taxon>
        <taxon>Strongyloidea</taxon>
        <taxon>Metastrongylidae</taxon>
        <taxon>Dictyocaulus</taxon>
    </lineage>
</organism>
<evidence type="ECO:0000313" key="3">
    <source>
        <dbReference type="Proteomes" id="UP000053766"/>
    </source>
</evidence>
<gene>
    <name evidence="2" type="ORF">DICVIV_02899</name>
</gene>